<organism evidence="1 2">
    <name type="scientific">Paenibacillus chartarius</name>
    <dbReference type="NCBI Taxonomy" id="747481"/>
    <lineage>
        <taxon>Bacteria</taxon>
        <taxon>Bacillati</taxon>
        <taxon>Bacillota</taxon>
        <taxon>Bacilli</taxon>
        <taxon>Bacillales</taxon>
        <taxon>Paenibacillaceae</taxon>
        <taxon>Paenibacillus</taxon>
    </lineage>
</organism>
<keyword evidence="2" id="KW-1185">Reference proteome</keyword>
<name>A0ABV6DJ55_9BACL</name>
<dbReference type="Pfam" id="PF04748">
    <property type="entry name" value="Polysacc_deac_2"/>
    <property type="match status" value="1"/>
</dbReference>
<gene>
    <name evidence="1" type="ORF">ACFFK0_09185</name>
</gene>
<evidence type="ECO:0000313" key="1">
    <source>
        <dbReference type="EMBL" id="MFC0212637.1"/>
    </source>
</evidence>
<dbReference type="Proteomes" id="UP001589776">
    <property type="component" value="Unassembled WGS sequence"/>
</dbReference>
<sequence length="242" mass="26557">MAKALPQDTELPPEGAAIPKKQVAVVIDDFGNGMKGTKEMLELPIPFTAAVMPFLPTTKSDAELAHKMGKPVFLHMPMEPRKGKRSWLGPGAITMDLSDEEVRQRIEAAIDDIPYVEGINNHMGSKVTASERMMRVILTVCKERGLVYLDSKTNDKSVAGKIAKELGVKYAENELFLDDVYTAKHVSGQVAKLRKKLKEKDDCIIIGHVGPPGPVTAEVLKQSIPELQKNVTFVPVTKLTKS</sequence>
<dbReference type="PANTHER" id="PTHR30105">
    <property type="entry name" value="UNCHARACTERIZED YIBQ-RELATED"/>
    <property type="match status" value="1"/>
</dbReference>
<dbReference type="InterPro" id="IPR006837">
    <property type="entry name" value="Divergent_DAC"/>
</dbReference>
<protein>
    <submittedName>
        <fullName evidence="1">Divergent polysaccharide deacetylase family protein</fullName>
    </submittedName>
</protein>
<proteinExistence type="predicted"/>
<dbReference type="PANTHER" id="PTHR30105:SF2">
    <property type="entry name" value="DIVERGENT POLYSACCHARIDE DEACETYLASE SUPERFAMILY"/>
    <property type="match status" value="1"/>
</dbReference>
<comment type="caution">
    <text evidence="1">The sequence shown here is derived from an EMBL/GenBank/DDBJ whole genome shotgun (WGS) entry which is preliminary data.</text>
</comment>
<dbReference type="Gene3D" id="3.20.20.370">
    <property type="entry name" value="Glycoside hydrolase/deacetylase"/>
    <property type="match status" value="1"/>
</dbReference>
<evidence type="ECO:0000313" key="2">
    <source>
        <dbReference type="Proteomes" id="UP001589776"/>
    </source>
</evidence>
<dbReference type="RefSeq" id="WP_377469955.1">
    <property type="nucleotide sequence ID" value="NZ_JBHLWN010000031.1"/>
</dbReference>
<reference evidence="1 2" key="1">
    <citation type="submission" date="2024-09" db="EMBL/GenBank/DDBJ databases">
        <authorList>
            <person name="Sun Q."/>
            <person name="Mori K."/>
        </authorList>
    </citation>
    <scope>NUCLEOTIDE SEQUENCE [LARGE SCALE GENOMIC DNA]</scope>
    <source>
        <strain evidence="1 2">CCM 7759</strain>
    </source>
</reference>
<dbReference type="SUPFAM" id="SSF88713">
    <property type="entry name" value="Glycoside hydrolase/deacetylase"/>
    <property type="match status" value="1"/>
</dbReference>
<dbReference type="InterPro" id="IPR011330">
    <property type="entry name" value="Glyco_hydro/deAcase_b/a-brl"/>
</dbReference>
<dbReference type="CDD" id="cd10936">
    <property type="entry name" value="CE4_DAC2"/>
    <property type="match status" value="1"/>
</dbReference>
<accession>A0ABV6DJ55</accession>
<dbReference type="EMBL" id="JBHLWN010000031">
    <property type="protein sequence ID" value="MFC0212637.1"/>
    <property type="molecule type" value="Genomic_DNA"/>
</dbReference>